<evidence type="ECO:0008006" key="4">
    <source>
        <dbReference type="Google" id="ProtNLM"/>
    </source>
</evidence>
<feature type="transmembrane region" description="Helical" evidence="1">
    <location>
        <begin position="55"/>
        <end position="77"/>
    </location>
</feature>
<protein>
    <recommendedName>
        <fullName evidence="4">DUF304 domain-containing protein</fullName>
    </recommendedName>
</protein>
<comment type="caution">
    <text evidence="2">The sequence shown here is derived from an EMBL/GenBank/DDBJ whole genome shotgun (WGS) entry which is preliminary data.</text>
</comment>
<keyword evidence="1" id="KW-0812">Transmembrane</keyword>
<sequence>MQDTKEYVVAPKLAHHLIGILFTGAIAGTCAYMAMTNTSGIATRRTNLSPEMLNIILWVLSVAAGLLGLIFLAELVLTQIRAVPKIRLTPTEISIPMIAAFRKQTVTASYAQITQVMVELSAPNRLLRIHTTAGNATVAELNVGAGVFEEIYATLLQRAPRLENRSAIN</sequence>
<dbReference type="EMBL" id="WHJG01000028">
    <property type="protein sequence ID" value="NHZ82064.1"/>
    <property type="molecule type" value="Genomic_DNA"/>
</dbReference>
<evidence type="ECO:0000256" key="1">
    <source>
        <dbReference type="SAM" id="Phobius"/>
    </source>
</evidence>
<gene>
    <name evidence="2" type="ORF">F2P44_22695</name>
</gene>
<keyword evidence="1" id="KW-1133">Transmembrane helix</keyword>
<name>A0ABX0NGA5_9BURK</name>
<evidence type="ECO:0000313" key="2">
    <source>
        <dbReference type="EMBL" id="NHZ82064.1"/>
    </source>
</evidence>
<keyword evidence="1" id="KW-0472">Membrane</keyword>
<organism evidence="2 3">
    <name type="scientific">Massilia frigida</name>
    <dbReference type="NCBI Taxonomy" id="2609281"/>
    <lineage>
        <taxon>Bacteria</taxon>
        <taxon>Pseudomonadati</taxon>
        <taxon>Pseudomonadota</taxon>
        <taxon>Betaproteobacteria</taxon>
        <taxon>Burkholderiales</taxon>
        <taxon>Oxalobacteraceae</taxon>
        <taxon>Telluria group</taxon>
        <taxon>Massilia</taxon>
    </lineage>
</organism>
<dbReference type="RefSeq" id="WP_167089723.1">
    <property type="nucleotide sequence ID" value="NZ_WHJG01000028.1"/>
</dbReference>
<feature type="transmembrane region" description="Helical" evidence="1">
    <location>
        <begin position="12"/>
        <end position="35"/>
    </location>
</feature>
<dbReference type="Proteomes" id="UP000621455">
    <property type="component" value="Unassembled WGS sequence"/>
</dbReference>
<accession>A0ABX0NGA5</accession>
<proteinExistence type="predicted"/>
<keyword evidence="3" id="KW-1185">Reference proteome</keyword>
<evidence type="ECO:0000313" key="3">
    <source>
        <dbReference type="Proteomes" id="UP000621455"/>
    </source>
</evidence>
<reference evidence="2 3" key="1">
    <citation type="submission" date="2019-10" db="EMBL/GenBank/DDBJ databases">
        <title>Taxonomy of Antarctic Massilia spp.: description of Massilia rubra sp. nov., Massilia aquatica sp. nov., Massilia mucilaginosa sp. nov., Massilia frigida sp. nov. isolated from streams, lakes and regoliths.</title>
        <authorList>
            <person name="Holochova P."/>
            <person name="Sedlacek I."/>
            <person name="Kralova S."/>
            <person name="Maslanova I."/>
            <person name="Busse H.-J."/>
            <person name="Stankova E."/>
            <person name="Vrbovska V."/>
            <person name="Kovarovic V."/>
            <person name="Bartak M."/>
            <person name="Svec P."/>
            <person name="Pantucek R."/>
        </authorList>
    </citation>
    <scope>NUCLEOTIDE SEQUENCE [LARGE SCALE GENOMIC DNA]</scope>
    <source>
        <strain evidence="2 3">CCM 8695</strain>
    </source>
</reference>